<dbReference type="InterPro" id="IPR016181">
    <property type="entry name" value="Acyl_CoA_acyltransferase"/>
</dbReference>
<dbReference type="Proteomes" id="UP000308917">
    <property type="component" value="Unassembled WGS sequence"/>
</dbReference>
<dbReference type="RefSeq" id="WP_136573457.1">
    <property type="nucleotide sequence ID" value="NZ_STFG01000008.1"/>
</dbReference>
<feature type="active site" description="Proton acceptor" evidence="1">
    <location>
        <position position="120"/>
    </location>
</feature>
<gene>
    <name evidence="1 3" type="primary">rimI</name>
    <name evidence="3" type="ORF">E9531_09165</name>
</gene>
<keyword evidence="1 3" id="KW-0808">Transferase</keyword>
<dbReference type="NCBIfam" id="TIGR01575">
    <property type="entry name" value="rimI"/>
    <property type="match status" value="1"/>
</dbReference>
<name>A0A4S8F5U5_9BURK</name>
<evidence type="ECO:0000313" key="3">
    <source>
        <dbReference type="EMBL" id="THU01524.1"/>
    </source>
</evidence>
<dbReference type="HAMAP" id="MF_02210">
    <property type="entry name" value="RimI"/>
    <property type="match status" value="1"/>
</dbReference>
<dbReference type="InterPro" id="IPR000182">
    <property type="entry name" value="GNAT_dom"/>
</dbReference>
<comment type="similarity">
    <text evidence="1">Belongs to the acetyltransferase family. RimI subfamily.</text>
</comment>
<dbReference type="InterPro" id="IPR043690">
    <property type="entry name" value="RimI"/>
</dbReference>
<comment type="subcellular location">
    <subcellularLocation>
        <location evidence="1">Cytoplasm</location>
    </subcellularLocation>
</comment>
<dbReference type="EMBL" id="STFG01000008">
    <property type="protein sequence ID" value="THU01524.1"/>
    <property type="molecule type" value="Genomic_DNA"/>
</dbReference>
<keyword evidence="1" id="KW-0012">Acyltransferase</keyword>
<feature type="domain" description="N-acetyltransferase" evidence="2">
    <location>
        <begin position="18"/>
        <end position="165"/>
    </location>
</feature>
<keyword evidence="4" id="KW-1185">Reference proteome</keyword>
<dbReference type="Gene3D" id="3.40.630.30">
    <property type="match status" value="1"/>
</dbReference>
<comment type="function">
    <text evidence="1">Acetylates the N-terminal alanine of ribosomal protein bS18.</text>
</comment>
<dbReference type="CDD" id="cd04301">
    <property type="entry name" value="NAT_SF"/>
    <property type="match status" value="1"/>
</dbReference>
<evidence type="ECO:0000259" key="2">
    <source>
        <dbReference type="PROSITE" id="PS51186"/>
    </source>
</evidence>
<dbReference type="SUPFAM" id="SSF55729">
    <property type="entry name" value="Acyl-CoA N-acyltransferases (Nat)"/>
    <property type="match status" value="1"/>
</dbReference>
<protein>
    <recommendedName>
        <fullName evidence="1">[Ribosomal protein bS18]-alanine N-acetyltransferase</fullName>
        <ecNumber evidence="1">2.3.1.266</ecNumber>
    </recommendedName>
</protein>
<comment type="caution">
    <text evidence="3">The sequence shown here is derived from an EMBL/GenBank/DDBJ whole genome shotgun (WGS) entry which is preliminary data.</text>
</comment>
<dbReference type="PANTHER" id="PTHR43617:SF35">
    <property type="entry name" value="[RIBOSOMAL PROTEIN BS18]-ALANINE N-ACETYLTRANSFERASE"/>
    <property type="match status" value="1"/>
</dbReference>
<sequence>MPVNEYPCGDAVHAHQHMRWQAMSAADLEKVMVLEQASHSHPWSQGNFRDSLQTPGFYLPMLLKDQRLLGYLVAMAGFEEAHLLNITVDPLLRGKGFGQCLMQVLDVWAVQHGAQQIWLEVRQSNTNAQGLYRKMGYEQVAIRKDYYPLNAQQKEHAVVMRKVLQAQAL</sequence>
<feature type="active site" description="Proton donor" evidence="1">
    <location>
        <position position="132"/>
    </location>
</feature>
<dbReference type="GO" id="GO:0005737">
    <property type="term" value="C:cytoplasm"/>
    <property type="evidence" value="ECO:0007669"/>
    <property type="project" value="UniProtKB-SubCell"/>
</dbReference>
<dbReference type="InterPro" id="IPR006464">
    <property type="entry name" value="AcTrfase_RimI/Ard1"/>
</dbReference>
<evidence type="ECO:0000256" key="1">
    <source>
        <dbReference type="HAMAP-Rule" id="MF_02210"/>
    </source>
</evidence>
<dbReference type="InterPro" id="IPR050276">
    <property type="entry name" value="MshD_Acetyltransferase"/>
</dbReference>
<accession>A0A4S8F5U5</accession>
<comment type="catalytic activity">
    <reaction evidence="1">
        <text>N-terminal L-alanyl-[ribosomal protein bS18] + acetyl-CoA = N-terminal N(alpha)-acetyl-L-alanyl-[ribosomal protein bS18] + CoA + H(+)</text>
        <dbReference type="Rhea" id="RHEA:43756"/>
        <dbReference type="Rhea" id="RHEA-COMP:10676"/>
        <dbReference type="Rhea" id="RHEA-COMP:10677"/>
        <dbReference type="ChEBI" id="CHEBI:15378"/>
        <dbReference type="ChEBI" id="CHEBI:57287"/>
        <dbReference type="ChEBI" id="CHEBI:57288"/>
        <dbReference type="ChEBI" id="CHEBI:64718"/>
        <dbReference type="ChEBI" id="CHEBI:83683"/>
        <dbReference type="EC" id="2.3.1.266"/>
    </reaction>
</comment>
<dbReference type="AlphaFoldDB" id="A0A4S8F5U5"/>
<dbReference type="Pfam" id="PF00583">
    <property type="entry name" value="Acetyltransf_1"/>
    <property type="match status" value="1"/>
</dbReference>
<dbReference type="OrthoDB" id="9796919at2"/>
<dbReference type="GO" id="GO:0008999">
    <property type="term" value="F:protein-N-terminal-alanine acetyltransferase activity"/>
    <property type="evidence" value="ECO:0007669"/>
    <property type="project" value="UniProtKB-UniRule"/>
</dbReference>
<evidence type="ECO:0000313" key="4">
    <source>
        <dbReference type="Proteomes" id="UP000308917"/>
    </source>
</evidence>
<dbReference type="EC" id="2.3.1.266" evidence="1"/>
<keyword evidence="1" id="KW-0963">Cytoplasm</keyword>
<dbReference type="PROSITE" id="PS51186">
    <property type="entry name" value="GNAT"/>
    <property type="match status" value="1"/>
</dbReference>
<reference evidence="3 4" key="1">
    <citation type="journal article" date="2015" name="Antonie Van Leeuwenhoek">
        <title>Lampropedia puyangensis sp. nov., isolated from symptomatic bark of Populus ? euramericana canker and emended description of Lampropedia hyalina (Ehrenberg 1832) Lee et al. 2004.</title>
        <authorList>
            <person name="Li Y."/>
            <person name="Wang T."/>
            <person name="Piao C.G."/>
            <person name="Wang L.F."/>
            <person name="Tian G.Z."/>
            <person name="Zhu T.H."/>
            <person name="Guo M.W."/>
        </authorList>
    </citation>
    <scope>NUCLEOTIDE SEQUENCE [LARGE SCALE GENOMIC DNA]</scope>
    <source>
        <strain evidence="3 4">2-bin</strain>
    </source>
</reference>
<dbReference type="PANTHER" id="PTHR43617">
    <property type="entry name" value="L-AMINO ACID N-ACETYLTRANSFERASE"/>
    <property type="match status" value="1"/>
</dbReference>
<comment type="caution">
    <text evidence="1">Lacks conserved residue(s) required for the propagation of feature annotation.</text>
</comment>
<organism evidence="3 4">
    <name type="scientific">Lampropedia puyangensis</name>
    <dbReference type="NCBI Taxonomy" id="1330072"/>
    <lineage>
        <taxon>Bacteria</taxon>
        <taxon>Pseudomonadati</taxon>
        <taxon>Pseudomonadota</taxon>
        <taxon>Betaproteobacteria</taxon>
        <taxon>Burkholderiales</taxon>
        <taxon>Comamonadaceae</taxon>
        <taxon>Lampropedia</taxon>
    </lineage>
</organism>
<proteinExistence type="inferred from homology"/>
<feature type="binding site" evidence="1">
    <location>
        <position position="125"/>
    </location>
    <ligand>
        <name>acetyl-CoA</name>
        <dbReference type="ChEBI" id="CHEBI:57288"/>
    </ligand>
</feature>